<dbReference type="SUPFAM" id="SSF57850">
    <property type="entry name" value="RING/U-box"/>
    <property type="match status" value="1"/>
</dbReference>
<gene>
    <name evidence="7" type="ORF">BT96DRAFT_1009892</name>
</gene>
<dbReference type="InterPro" id="IPR013083">
    <property type="entry name" value="Znf_RING/FYVE/PHD"/>
</dbReference>
<keyword evidence="1" id="KW-0479">Metal-binding</keyword>
<dbReference type="InterPro" id="IPR027370">
    <property type="entry name" value="Znf-RING_euk"/>
</dbReference>
<sequence>MPKSPRSQSSEVVDPTPRRVSRNVCAYTLRRRASGNNRSVPINLDSSGDEGSSNIPPPSSASSATSTSSSTHSPESNLIGTEAETLDSSQTGPAPLARNSAMGRFEHVVARLTSTNECPICYQLFSQPYTLKGCGHTFCTLCLNGVHRSNAWVEGEFRRYRPCPVCREPITVMPHKARIVRRTVDILREALDLASPPSQALIWSNNDFPSPIHRLHSIDDRARQPIPFPLSP</sequence>
<evidence type="ECO:0000313" key="8">
    <source>
        <dbReference type="Proteomes" id="UP000799118"/>
    </source>
</evidence>
<dbReference type="InterPro" id="IPR001841">
    <property type="entry name" value="Znf_RING"/>
</dbReference>
<keyword evidence="2 4" id="KW-0863">Zinc-finger</keyword>
<proteinExistence type="predicted"/>
<accession>A0A6A4GBQ1</accession>
<dbReference type="AlphaFoldDB" id="A0A6A4GBQ1"/>
<dbReference type="GO" id="GO:0008270">
    <property type="term" value="F:zinc ion binding"/>
    <property type="evidence" value="ECO:0007669"/>
    <property type="project" value="UniProtKB-KW"/>
</dbReference>
<dbReference type="Pfam" id="PF13445">
    <property type="entry name" value="zf-RING_UBOX"/>
    <property type="match status" value="1"/>
</dbReference>
<dbReference type="Gene3D" id="3.30.40.10">
    <property type="entry name" value="Zinc/RING finger domain, C3HC4 (zinc finger)"/>
    <property type="match status" value="1"/>
</dbReference>
<evidence type="ECO:0000256" key="3">
    <source>
        <dbReference type="ARBA" id="ARBA00022833"/>
    </source>
</evidence>
<keyword evidence="3" id="KW-0862">Zinc</keyword>
<dbReference type="PANTHER" id="PTHR23327">
    <property type="entry name" value="RING FINGER PROTEIN 127"/>
    <property type="match status" value="1"/>
</dbReference>
<name>A0A6A4GBQ1_9AGAR</name>
<evidence type="ECO:0000256" key="1">
    <source>
        <dbReference type="ARBA" id="ARBA00022723"/>
    </source>
</evidence>
<dbReference type="InterPro" id="IPR017907">
    <property type="entry name" value="Znf_RING_CS"/>
</dbReference>
<feature type="region of interest" description="Disordered" evidence="5">
    <location>
        <begin position="1"/>
        <end position="77"/>
    </location>
</feature>
<evidence type="ECO:0000259" key="6">
    <source>
        <dbReference type="PROSITE" id="PS50089"/>
    </source>
</evidence>
<dbReference type="Proteomes" id="UP000799118">
    <property type="component" value="Unassembled WGS sequence"/>
</dbReference>
<evidence type="ECO:0000256" key="4">
    <source>
        <dbReference type="PROSITE-ProRule" id="PRU00175"/>
    </source>
</evidence>
<evidence type="ECO:0000313" key="7">
    <source>
        <dbReference type="EMBL" id="KAE9382904.1"/>
    </source>
</evidence>
<dbReference type="OrthoDB" id="3046912at2759"/>
<protein>
    <recommendedName>
        <fullName evidence="6">RING-type domain-containing protein</fullName>
    </recommendedName>
</protein>
<evidence type="ECO:0000256" key="5">
    <source>
        <dbReference type="SAM" id="MobiDB-lite"/>
    </source>
</evidence>
<reference evidence="7" key="1">
    <citation type="journal article" date="2019" name="Environ. Microbiol.">
        <title>Fungal ecological strategies reflected in gene transcription - a case study of two litter decomposers.</title>
        <authorList>
            <person name="Barbi F."/>
            <person name="Kohler A."/>
            <person name="Barry K."/>
            <person name="Baskaran P."/>
            <person name="Daum C."/>
            <person name="Fauchery L."/>
            <person name="Ihrmark K."/>
            <person name="Kuo A."/>
            <person name="LaButti K."/>
            <person name="Lipzen A."/>
            <person name="Morin E."/>
            <person name="Grigoriev I.V."/>
            <person name="Henrissat B."/>
            <person name="Lindahl B."/>
            <person name="Martin F."/>
        </authorList>
    </citation>
    <scope>NUCLEOTIDE SEQUENCE</scope>
    <source>
        <strain evidence="7">JB14</strain>
    </source>
</reference>
<feature type="domain" description="RING-type" evidence="6">
    <location>
        <begin position="118"/>
        <end position="167"/>
    </location>
</feature>
<evidence type="ECO:0000256" key="2">
    <source>
        <dbReference type="ARBA" id="ARBA00022771"/>
    </source>
</evidence>
<feature type="compositionally biased region" description="Low complexity" evidence="5">
    <location>
        <begin position="60"/>
        <end position="76"/>
    </location>
</feature>
<dbReference type="SMART" id="SM00184">
    <property type="entry name" value="RING"/>
    <property type="match status" value="1"/>
</dbReference>
<organism evidence="7 8">
    <name type="scientific">Gymnopus androsaceus JB14</name>
    <dbReference type="NCBI Taxonomy" id="1447944"/>
    <lineage>
        <taxon>Eukaryota</taxon>
        <taxon>Fungi</taxon>
        <taxon>Dikarya</taxon>
        <taxon>Basidiomycota</taxon>
        <taxon>Agaricomycotina</taxon>
        <taxon>Agaricomycetes</taxon>
        <taxon>Agaricomycetidae</taxon>
        <taxon>Agaricales</taxon>
        <taxon>Marasmiineae</taxon>
        <taxon>Omphalotaceae</taxon>
        <taxon>Gymnopus</taxon>
    </lineage>
</organism>
<feature type="compositionally biased region" description="Polar residues" evidence="5">
    <location>
        <begin position="34"/>
        <end position="51"/>
    </location>
</feature>
<dbReference type="EMBL" id="ML770867">
    <property type="protein sequence ID" value="KAE9382904.1"/>
    <property type="molecule type" value="Genomic_DNA"/>
</dbReference>
<keyword evidence="8" id="KW-1185">Reference proteome</keyword>
<feature type="compositionally biased region" description="Polar residues" evidence="5">
    <location>
        <begin position="1"/>
        <end position="11"/>
    </location>
</feature>
<dbReference type="PROSITE" id="PS50089">
    <property type="entry name" value="ZF_RING_2"/>
    <property type="match status" value="1"/>
</dbReference>
<dbReference type="PROSITE" id="PS00518">
    <property type="entry name" value="ZF_RING_1"/>
    <property type="match status" value="1"/>
</dbReference>